<dbReference type="InterPro" id="IPR003140">
    <property type="entry name" value="PLipase/COase/thioEstase"/>
</dbReference>
<dbReference type="InterPro" id="IPR029068">
    <property type="entry name" value="Glyas_Bleomycin-R_OHBP_Dase"/>
</dbReference>
<keyword evidence="3" id="KW-1185">Reference proteome</keyword>
<dbReference type="InterPro" id="IPR052537">
    <property type="entry name" value="Extradiol_RC_dioxygenase"/>
</dbReference>
<dbReference type="EMBL" id="JACIJG010000007">
    <property type="protein sequence ID" value="MBB5702318.1"/>
    <property type="molecule type" value="Genomic_DNA"/>
</dbReference>
<evidence type="ECO:0000259" key="1">
    <source>
        <dbReference type="PROSITE" id="PS51819"/>
    </source>
</evidence>
<sequence>MTSGIHHVTLITRKVQANVDFYAGFLGMRIVKQTGGFEDAEQLHLFYGDRSGTPGSLITFLVWEDGSKGRVGHGQVSEIALAIDRTAIGFWLERALRYHVPSEGPVQEFGEPVLRLKDPDGVIVKLVGSDLRANDLWVGEGIPAQFAVRRLRATTVLSETPEQTASFIERHFGFRPRARVGVIDRLVSDSGDAIDVRDAGGFWPGVPGTGIADHVAFRAADVDAVTAAEKELSRLNSSEVNVHDRKYFTSLYVREPGGTLFEFATDAPGFAVDESVETLGRQLFVPPGNEEKADAVRARMPQFALPGEERVIYRDLPFVHRIALPENPDGSTLILLHGTGGNENDLMPLARKAAPRATLLGIRGRSTEEGIQRWFRRYDLKRFDQADIRFESDAFEAFVEGALASYDIDPARTAFIGNSNGANMLAAFMRLHPHIVRRAVLLRATEVLEDAPAADLSDVSILLLRGAADPFGDETGILEKALREGGAQVDAHAVNAGHALIGEDIRLVREWLEGKFE</sequence>
<dbReference type="Proteomes" id="UP000555546">
    <property type="component" value="Unassembled WGS sequence"/>
</dbReference>
<evidence type="ECO:0000313" key="2">
    <source>
        <dbReference type="EMBL" id="MBB5702318.1"/>
    </source>
</evidence>
<feature type="domain" description="VOC" evidence="1">
    <location>
        <begin position="150"/>
        <end position="266"/>
    </location>
</feature>
<dbReference type="AlphaFoldDB" id="A0A7W9AXC1"/>
<dbReference type="PANTHER" id="PTHR36110">
    <property type="entry name" value="RING-CLEAVING DIOXYGENASE MHQE-RELATED"/>
    <property type="match status" value="1"/>
</dbReference>
<dbReference type="Pfam" id="PF02230">
    <property type="entry name" value="Abhydrolase_2"/>
    <property type="match status" value="1"/>
</dbReference>
<evidence type="ECO:0000313" key="3">
    <source>
        <dbReference type="Proteomes" id="UP000555546"/>
    </source>
</evidence>
<gene>
    <name evidence="2" type="ORF">FHS76_002196</name>
</gene>
<name>A0A7W9AXC1_9HYPH</name>
<feature type="domain" description="VOC" evidence="1">
    <location>
        <begin position="4"/>
        <end position="129"/>
    </location>
</feature>
<reference evidence="2 3" key="1">
    <citation type="submission" date="2020-08" db="EMBL/GenBank/DDBJ databases">
        <title>Genomic Encyclopedia of Type Strains, Phase IV (KMG-IV): sequencing the most valuable type-strain genomes for metagenomic binning, comparative biology and taxonomic classification.</title>
        <authorList>
            <person name="Goeker M."/>
        </authorList>
    </citation>
    <scope>NUCLEOTIDE SEQUENCE [LARGE SCALE GENOMIC DNA]</scope>
    <source>
        <strain evidence="2 3">DSM 26944</strain>
    </source>
</reference>
<dbReference type="SUPFAM" id="SSF53474">
    <property type="entry name" value="alpha/beta-Hydrolases"/>
    <property type="match status" value="1"/>
</dbReference>
<dbReference type="Pfam" id="PF00903">
    <property type="entry name" value="Glyoxalase"/>
    <property type="match status" value="2"/>
</dbReference>
<dbReference type="InterPro" id="IPR029058">
    <property type="entry name" value="AB_hydrolase_fold"/>
</dbReference>
<organism evidence="2 3">
    <name type="scientific">Brucella daejeonensis</name>
    <dbReference type="NCBI Taxonomy" id="659015"/>
    <lineage>
        <taxon>Bacteria</taxon>
        <taxon>Pseudomonadati</taxon>
        <taxon>Pseudomonadota</taxon>
        <taxon>Alphaproteobacteria</taxon>
        <taxon>Hyphomicrobiales</taxon>
        <taxon>Brucellaceae</taxon>
        <taxon>Brucella/Ochrobactrum group</taxon>
        <taxon>Brucella</taxon>
    </lineage>
</organism>
<protein>
    <submittedName>
        <fullName evidence="2">Phospholipase/carboxylesterase</fullName>
    </submittedName>
</protein>
<dbReference type="InterPro" id="IPR004360">
    <property type="entry name" value="Glyas_Fos-R_dOase_dom"/>
</dbReference>
<dbReference type="Gene3D" id="3.40.50.1820">
    <property type="entry name" value="alpha/beta hydrolase"/>
    <property type="match status" value="1"/>
</dbReference>
<dbReference type="SUPFAM" id="SSF54593">
    <property type="entry name" value="Glyoxalase/Bleomycin resistance protein/Dihydroxybiphenyl dioxygenase"/>
    <property type="match status" value="1"/>
</dbReference>
<dbReference type="InterPro" id="IPR037523">
    <property type="entry name" value="VOC_core"/>
</dbReference>
<dbReference type="PROSITE" id="PS51819">
    <property type="entry name" value="VOC"/>
    <property type="match status" value="2"/>
</dbReference>
<dbReference type="RefSeq" id="WP_183651941.1">
    <property type="nucleotide sequence ID" value="NZ_JACIJG010000007.1"/>
</dbReference>
<comment type="caution">
    <text evidence="2">The sequence shown here is derived from an EMBL/GenBank/DDBJ whole genome shotgun (WGS) entry which is preliminary data.</text>
</comment>
<dbReference type="PANTHER" id="PTHR36110:SF2">
    <property type="entry name" value="RING-CLEAVING DIOXYGENASE MHQE-RELATED"/>
    <property type="match status" value="1"/>
</dbReference>
<dbReference type="Gene3D" id="3.10.180.10">
    <property type="entry name" value="2,3-Dihydroxybiphenyl 1,2-Dioxygenase, domain 1"/>
    <property type="match status" value="2"/>
</dbReference>
<dbReference type="GO" id="GO:0016787">
    <property type="term" value="F:hydrolase activity"/>
    <property type="evidence" value="ECO:0007669"/>
    <property type="project" value="InterPro"/>
</dbReference>
<proteinExistence type="predicted"/>
<accession>A0A7W9AXC1</accession>